<proteinExistence type="predicted"/>
<dbReference type="RefSeq" id="WP_102379239.1">
    <property type="nucleotide sequence ID" value="NZ_AP025564.1"/>
</dbReference>
<sequence>MDTSSLLLITMATPLVACLLIAVLPLKLPRAVFEAIHVVSIAVTFLASLFIVASVFAGAGSVEVIDVWFQVDALSAVFLGLVSTVVLLTGLCSVSYIRFDSREGRLDASQVKRFYAFFSLFVFTMLLVVTSNNVIMMWVAIEATTLSTVFLVGSYNTKISLEAAWKYLIVCTAGVAFGLYGTLLVYANAADIMADPHQAVFWTSLVPYAAQFDSALIRIAFVFAAIGFGTKAGLFPMHTWMPDAYSQAPSPLSGLMSGALAKCAMLVLIRFYILAVQAVGPEFPQTVMLILGAASIVFSAFALFSQSDLKRKLAYSSCENIGIVALCLGFGGPLGIAAALLHCIFHGLAKALMFCLSGNVAMKFKTSNLEKIGGIVQVAPVTAVLLGAGLFALSGFPPFALFLSEVLTVISGIYAGYLWLVIPICLALTVVIAAFSLVFLRSVLGKAPDSVKKKDVGALMIVPEMVFIALLLWFGIALPAPVISGVGSATAIVMQEDASHLYEIPVLGEVLYAADAATQPIE</sequence>
<dbReference type="PANTHER" id="PTHR42682">
    <property type="entry name" value="HYDROGENASE-4 COMPONENT F"/>
    <property type="match status" value="1"/>
</dbReference>
<evidence type="ECO:0000256" key="2">
    <source>
        <dbReference type="ARBA" id="ARBA00022475"/>
    </source>
</evidence>
<feature type="transmembrane region" description="Helical" evidence="8">
    <location>
        <begin position="111"/>
        <end position="129"/>
    </location>
</feature>
<name>A0ABN6MDI5_9ACTN</name>
<organism evidence="10 11">
    <name type="scientific">Raoultibacter timonensis</name>
    <dbReference type="NCBI Taxonomy" id="1907662"/>
    <lineage>
        <taxon>Bacteria</taxon>
        <taxon>Bacillati</taxon>
        <taxon>Actinomycetota</taxon>
        <taxon>Coriobacteriia</taxon>
        <taxon>Eggerthellales</taxon>
        <taxon>Eggerthellaceae</taxon>
        <taxon>Raoultibacter</taxon>
    </lineage>
</organism>
<dbReference type="InterPro" id="IPR001750">
    <property type="entry name" value="ND/Mrp_TM"/>
</dbReference>
<evidence type="ECO:0000256" key="3">
    <source>
        <dbReference type="ARBA" id="ARBA00022692"/>
    </source>
</evidence>
<dbReference type="PANTHER" id="PTHR42682:SF5">
    <property type="entry name" value="HYDROGENASE-4 COMPONENT F"/>
    <property type="match status" value="1"/>
</dbReference>
<evidence type="ECO:0000259" key="9">
    <source>
        <dbReference type="Pfam" id="PF00361"/>
    </source>
</evidence>
<feature type="transmembrane region" description="Helical" evidence="8">
    <location>
        <begin position="416"/>
        <end position="444"/>
    </location>
</feature>
<dbReference type="PRINTS" id="PR01434">
    <property type="entry name" value="NADHDHGNASE5"/>
</dbReference>
<reference evidence="10 11" key="1">
    <citation type="submission" date="2022-01" db="EMBL/GenBank/DDBJ databases">
        <title>Novel bile acid biosynthetic pathways are enriched in the microbiome of centenarians.</title>
        <authorList>
            <person name="Sato Y."/>
            <person name="Atarashi K."/>
            <person name="Plichta R.D."/>
            <person name="Arai Y."/>
            <person name="Sasajima S."/>
            <person name="Kearney M.S."/>
            <person name="Suda W."/>
            <person name="Takeshita K."/>
            <person name="Sasaki T."/>
            <person name="Okamoto S."/>
            <person name="Skelly N.A."/>
            <person name="Okamura Y."/>
            <person name="Vlamakis H."/>
            <person name="Li Y."/>
            <person name="Tanoue T."/>
            <person name="Takei H."/>
            <person name="Nittono H."/>
            <person name="Narushima S."/>
            <person name="Irie J."/>
            <person name="Itoh H."/>
            <person name="Moriya K."/>
            <person name="Sugiura Y."/>
            <person name="Suematsu M."/>
            <person name="Moritoki N."/>
            <person name="Shibata S."/>
            <person name="Littman R.D."/>
            <person name="Fischbach A.M."/>
            <person name="Uwamino Y."/>
            <person name="Inoue T."/>
            <person name="Honda A."/>
            <person name="Hattori M."/>
            <person name="Murai T."/>
            <person name="Xavier J.R."/>
            <person name="Hirose N."/>
            <person name="Honda K."/>
        </authorList>
    </citation>
    <scope>NUCLEOTIDE SEQUENCE [LARGE SCALE GENOMIC DNA]</scope>
    <source>
        <strain evidence="10 11">CE91-St30</strain>
    </source>
</reference>
<evidence type="ECO:0000256" key="4">
    <source>
        <dbReference type="ARBA" id="ARBA00022989"/>
    </source>
</evidence>
<dbReference type="Proteomes" id="UP001320544">
    <property type="component" value="Chromosome"/>
</dbReference>
<evidence type="ECO:0000256" key="1">
    <source>
        <dbReference type="ARBA" id="ARBA00004651"/>
    </source>
</evidence>
<dbReference type="InterPro" id="IPR052175">
    <property type="entry name" value="ComplexI-like_HydComp"/>
</dbReference>
<feature type="transmembrane region" description="Helical" evidence="8">
    <location>
        <begin position="6"/>
        <end position="26"/>
    </location>
</feature>
<keyword evidence="6 8" id="KW-0472">Membrane</keyword>
<feature type="transmembrane region" description="Helical" evidence="8">
    <location>
        <begin position="287"/>
        <end position="305"/>
    </location>
</feature>
<feature type="transmembrane region" description="Helical" evidence="8">
    <location>
        <begin position="255"/>
        <end position="275"/>
    </location>
</feature>
<evidence type="ECO:0000256" key="8">
    <source>
        <dbReference type="SAM" id="Phobius"/>
    </source>
</evidence>
<feature type="transmembrane region" description="Helical" evidence="8">
    <location>
        <begin position="456"/>
        <end position="476"/>
    </location>
</feature>
<feature type="transmembrane region" description="Helical" evidence="8">
    <location>
        <begin position="317"/>
        <end position="338"/>
    </location>
</feature>
<keyword evidence="5" id="KW-0560">Oxidoreductase</keyword>
<feature type="transmembrane region" description="Helical" evidence="8">
    <location>
        <begin position="374"/>
        <end position="396"/>
    </location>
</feature>
<evidence type="ECO:0000313" key="10">
    <source>
        <dbReference type="EMBL" id="BDE95105.1"/>
    </source>
</evidence>
<feature type="transmembrane region" description="Helical" evidence="8">
    <location>
        <begin position="167"/>
        <end position="187"/>
    </location>
</feature>
<evidence type="ECO:0000313" key="11">
    <source>
        <dbReference type="Proteomes" id="UP001320544"/>
    </source>
</evidence>
<feature type="transmembrane region" description="Helical" evidence="8">
    <location>
        <begin position="38"/>
        <end position="57"/>
    </location>
</feature>
<evidence type="ECO:0000256" key="5">
    <source>
        <dbReference type="ARBA" id="ARBA00023002"/>
    </source>
</evidence>
<feature type="domain" description="NADH:quinone oxidoreductase/Mrp antiporter transmembrane" evidence="9">
    <location>
        <begin position="131"/>
        <end position="423"/>
    </location>
</feature>
<keyword evidence="2" id="KW-1003">Cell membrane</keyword>
<keyword evidence="3 7" id="KW-0812">Transmembrane</keyword>
<accession>A0ABN6MDI5</accession>
<protein>
    <submittedName>
        <fullName evidence="10">NADH dehydrogenase</fullName>
    </submittedName>
</protein>
<gene>
    <name evidence="10" type="primary">hyfF</name>
    <name evidence="10" type="ORF">CE91St30_04380</name>
</gene>
<evidence type="ECO:0000256" key="6">
    <source>
        <dbReference type="ARBA" id="ARBA00023136"/>
    </source>
</evidence>
<dbReference type="Pfam" id="PF00361">
    <property type="entry name" value="Proton_antipo_M"/>
    <property type="match status" value="1"/>
</dbReference>
<dbReference type="NCBIfam" id="NF005044">
    <property type="entry name" value="PRK06458.1-4"/>
    <property type="match status" value="1"/>
</dbReference>
<feature type="transmembrane region" description="Helical" evidence="8">
    <location>
        <begin position="77"/>
        <end position="99"/>
    </location>
</feature>
<feature type="transmembrane region" description="Helical" evidence="8">
    <location>
        <begin position="215"/>
        <end position="234"/>
    </location>
</feature>
<keyword evidence="11" id="KW-1185">Reference proteome</keyword>
<evidence type="ECO:0000256" key="7">
    <source>
        <dbReference type="RuleBase" id="RU000320"/>
    </source>
</evidence>
<dbReference type="EMBL" id="AP025564">
    <property type="protein sequence ID" value="BDE95105.1"/>
    <property type="molecule type" value="Genomic_DNA"/>
</dbReference>
<keyword evidence="4 8" id="KW-1133">Transmembrane helix</keyword>
<comment type="subcellular location">
    <subcellularLocation>
        <location evidence="1">Cell membrane</location>
        <topology evidence="1">Multi-pass membrane protein</topology>
    </subcellularLocation>
    <subcellularLocation>
        <location evidence="7">Membrane</location>
        <topology evidence="7">Multi-pass membrane protein</topology>
    </subcellularLocation>
</comment>